<reference evidence="1 2" key="1">
    <citation type="submission" date="2023-10" db="EMBL/GenBank/DDBJ databases">
        <title>Chromosome-scale genome assembly provides insights into flower coloration mechanisms of Canna indica.</title>
        <authorList>
            <person name="Li C."/>
        </authorList>
    </citation>
    <scope>NUCLEOTIDE SEQUENCE [LARGE SCALE GENOMIC DNA]</scope>
    <source>
        <tissue evidence="1">Flower</tissue>
    </source>
</reference>
<keyword evidence="2" id="KW-1185">Reference proteome</keyword>
<evidence type="ECO:0000313" key="2">
    <source>
        <dbReference type="Proteomes" id="UP001327560"/>
    </source>
</evidence>
<gene>
    <name evidence="1" type="ORF">Cni_G25797</name>
</gene>
<organism evidence="1 2">
    <name type="scientific">Canna indica</name>
    <name type="common">Indian-shot</name>
    <dbReference type="NCBI Taxonomy" id="4628"/>
    <lineage>
        <taxon>Eukaryota</taxon>
        <taxon>Viridiplantae</taxon>
        <taxon>Streptophyta</taxon>
        <taxon>Embryophyta</taxon>
        <taxon>Tracheophyta</taxon>
        <taxon>Spermatophyta</taxon>
        <taxon>Magnoliopsida</taxon>
        <taxon>Liliopsida</taxon>
        <taxon>Zingiberales</taxon>
        <taxon>Cannaceae</taxon>
        <taxon>Canna</taxon>
    </lineage>
</organism>
<dbReference type="Proteomes" id="UP001327560">
    <property type="component" value="Chromosome 8"/>
</dbReference>
<evidence type="ECO:0000313" key="1">
    <source>
        <dbReference type="EMBL" id="WOL17009.1"/>
    </source>
</evidence>
<accession>A0AAQ3QMS1</accession>
<protein>
    <submittedName>
        <fullName evidence="1">Uncharacterized protein</fullName>
    </submittedName>
</protein>
<sequence length="119" mass="13830">MNALPMHTISSSWIDKKVINSYQSLAKNYFWGSCAKKKNFHLIGRNKIMLTKSIGGLGIKDLEIMRFSTHACRILPFLNKGSSLWAKLLNKKYQDYHPWSFKKYSNLSWSFKCIHSAIQ</sequence>
<proteinExistence type="predicted"/>
<name>A0AAQ3QMS1_9LILI</name>
<dbReference type="AlphaFoldDB" id="A0AAQ3QMS1"/>
<dbReference type="EMBL" id="CP136897">
    <property type="protein sequence ID" value="WOL17009.1"/>
    <property type="molecule type" value="Genomic_DNA"/>
</dbReference>